<dbReference type="AlphaFoldDB" id="A0A9J6GF27"/>
<evidence type="ECO:0000313" key="3">
    <source>
        <dbReference type="EMBL" id="KAH9377030.1"/>
    </source>
</evidence>
<dbReference type="PANTHER" id="PTHR15508:SF8">
    <property type="entry name" value="LD24550P"/>
    <property type="match status" value="1"/>
</dbReference>
<dbReference type="OrthoDB" id="1278353at2759"/>
<keyword evidence="4" id="KW-1185">Reference proteome</keyword>
<name>A0A9J6GF27_HAELO</name>
<protein>
    <recommendedName>
        <fullName evidence="2">Protein kinase domain-containing protein</fullName>
    </recommendedName>
</protein>
<dbReference type="VEuPathDB" id="VectorBase:HLOH_051845"/>
<organism evidence="3 4">
    <name type="scientific">Haemaphysalis longicornis</name>
    <name type="common">Bush tick</name>
    <dbReference type="NCBI Taxonomy" id="44386"/>
    <lineage>
        <taxon>Eukaryota</taxon>
        <taxon>Metazoa</taxon>
        <taxon>Ecdysozoa</taxon>
        <taxon>Arthropoda</taxon>
        <taxon>Chelicerata</taxon>
        <taxon>Arachnida</taxon>
        <taxon>Acari</taxon>
        <taxon>Parasitiformes</taxon>
        <taxon>Ixodida</taxon>
        <taxon>Ixodoidea</taxon>
        <taxon>Ixodidae</taxon>
        <taxon>Haemaphysalinae</taxon>
        <taxon>Haemaphysalis</taxon>
    </lineage>
</organism>
<proteinExistence type="predicted"/>
<gene>
    <name evidence="3" type="ORF">HPB48_010234</name>
</gene>
<feature type="compositionally biased region" description="Basic and acidic residues" evidence="1">
    <location>
        <begin position="159"/>
        <end position="188"/>
    </location>
</feature>
<dbReference type="InterPro" id="IPR011009">
    <property type="entry name" value="Kinase-like_dom_sf"/>
</dbReference>
<dbReference type="Proteomes" id="UP000821853">
    <property type="component" value="Unassembled WGS sequence"/>
</dbReference>
<feature type="region of interest" description="Disordered" evidence="1">
    <location>
        <begin position="82"/>
        <end position="103"/>
    </location>
</feature>
<feature type="region of interest" description="Disordered" evidence="1">
    <location>
        <begin position="149"/>
        <end position="190"/>
    </location>
</feature>
<dbReference type="Gene3D" id="1.10.510.10">
    <property type="entry name" value="Transferase(Phosphotransferase) domain 1"/>
    <property type="match status" value="2"/>
</dbReference>
<sequence>MRAHHCPFSEAYHGSPQRDEQRAATAVPPSECDFAISDFESRASDPAAAPFVSAPDSTSPESSTCTASQVQTDVLKKSLELPSVPNTVPSLDGTRPSKGQNVEDTTCLEDPMKSLDILAVKKPNNEGGLSNKTRNQVVGRSLEDILGRNNALNVPTAKAETHSYSGEEKEQRRESGRDVSSPRKEPVKRALSSQAAEAFHRLDSVCKLLAKPSHLPESCVRLWAAEIVLALGHLHRLGIIRQDLCPHDVLLGEGGHVLLTYSCHFNSVDRSPSQFARENQYCAPEIDNLGPVTPAFRHPGGITPTTNLYLPDHLSSVAMDLLERLLAYSAHQRLGYGPTGTEDVKRHPFFATIEWKKMKSTKVNPVEPGVLNCDLFTAEGEEA</sequence>
<comment type="caution">
    <text evidence="3">The sequence shown here is derived from an EMBL/GenBank/DDBJ whole genome shotgun (WGS) entry which is preliminary data.</text>
</comment>
<evidence type="ECO:0000259" key="2">
    <source>
        <dbReference type="SMART" id="SM00220"/>
    </source>
</evidence>
<reference evidence="3 4" key="1">
    <citation type="journal article" date="2020" name="Cell">
        <title>Large-Scale Comparative Analyses of Tick Genomes Elucidate Their Genetic Diversity and Vector Capacities.</title>
        <authorList>
            <consortium name="Tick Genome and Microbiome Consortium (TIGMIC)"/>
            <person name="Jia N."/>
            <person name="Wang J."/>
            <person name="Shi W."/>
            <person name="Du L."/>
            <person name="Sun Y."/>
            <person name="Zhan W."/>
            <person name="Jiang J.F."/>
            <person name="Wang Q."/>
            <person name="Zhang B."/>
            <person name="Ji P."/>
            <person name="Bell-Sakyi L."/>
            <person name="Cui X.M."/>
            <person name="Yuan T.T."/>
            <person name="Jiang B.G."/>
            <person name="Yang W.F."/>
            <person name="Lam T.T."/>
            <person name="Chang Q.C."/>
            <person name="Ding S.J."/>
            <person name="Wang X.J."/>
            <person name="Zhu J.G."/>
            <person name="Ruan X.D."/>
            <person name="Zhao L."/>
            <person name="Wei J.T."/>
            <person name="Ye R.Z."/>
            <person name="Que T.C."/>
            <person name="Du C.H."/>
            <person name="Zhou Y.H."/>
            <person name="Cheng J.X."/>
            <person name="Dai P.F."/>
            <person name="Guo W.B."/>
            <person name="Han X.H."/>
            <person name="Huang E.J."/>
            <person name="Li L.F."/>
            <person name="Wei W."/>
            <person name="Gao Y.C."/>
            <person name="Liu J.Z."/>
            <person name="Shao H.Z."/>
            <person name="Wang X."/>
            <person name="Wang C.C."/>
            <person name="Yang T.C."/>
            <person name="Huo Q.B."/>
            <person name="Li W."/>
            <person name="Chen H.Y."/>
            <person name="Chen S.E."/>
            <person name="Zhou L.G."/>
            <person name="Ni X.B."/>
            <person name="Tian J.H."/>
            <person name="Sheng Y."/>
            <person name="Liu T."/>
            <person name="Pan Y.S."/>
            <person name="Xia L.Y."/>
            <person name="Li J."/>
            <person name="Zhao F."/>
            <person name="Cao W.C."/>
        </authorList>
    </citation>
    <scope>NUCLEOTIDE SEQUENCE [LARGE SCALE GENOMIC DNA]</scope>
    <source>
        <strain evidence="3">HaeL-2018</strain>
    </source>
</reference>
<evidence type="ECO:0000256" key="1">
    <source>
        <dbReference type="SAM" id="MobiDB-lite"/>
    </source>
</evidence>
<dbReference type="GO" id="GO:0005524">
    <property type="term" value="F:ATP binding"/>
    <property type="evidence" value="ECO:0007669"/>
    <property type="project" value="InterPro"/>
</dbReference>
<evidence type="ECO:0000313" key="4">
    <source>
        <dbReference type="Proteomes" id="UP000821853"/>
    </source>
</evidence>
<dbReference type="PANTHER" id="PTHR15508">
    <property type="entry name" value="RIBOSOMAL PROTEIN S6 KINASE"/>
    <property type="match status" value="1"/>
</dbReference>
<feature type="domain" description="Protein kinase" evidence="2">
    <location>
        <begin position="112"/>
        <end position="350"/>
    </location>
</feature>
<feature type="region of interest" description="Disordered" evidence="1">
    <location>
        <begin position="1"/>
        <end position="29"/>
    </location>
</feature>
<feature type="region of interest" description="Disordered" evidence="1">
    <location>
        <begin position="45"/>
        <end position="64"/>
    </location>
</feature>
<dbReference type="SUPFAM" id="SSF56112">
    <property type="entry name" value="Protein kinase-like (PK-like)"/>
    <property type="match status" value="1"/>
</dbReference>
<dbReference type="InterPro" id="IPR051866">
    <property type="entry name" value="Intracell_Sig-Traffick_Protein"/>
</dbReference>
<dbReference type="GO" id="GO:0004672">
    <property type="term" value="F:protein kinase activity"/>
    <property type="evidence" value="ECO:0007669"/>
    <property type="project" value="InterPro"/>
</dbReference>
<feature type="compositionally biased region" description="Polar residues" evidence="1">
    <location>
        <begin position="55"/>
        <end position="64"/>
    </location>
</feature>
<accession>A0A9J6GF27</accession>
<dbReference type="InterPro" id="IPR000719">
    <property type="entry name" value="Prot_kinase_dom"/>
</dbReference>
<dbReference type="EMBL" id="JABSTR010000008">
    <property type="protein sequence ID" value="KAH9377030.1"/>
    <property type="molecule type" value="Genomic_DNA"/>
</dbReference>
<dbReference type="SMART" id="SM00220">
    <property type="entry name" value="S_TKc"/>
    <property type="match status" value="1"/>
</dbReference>